<comment type="caution">
    <text evidence="1">The sequence shown here is derived from an EMBL/GenBank/DDBJ whole genome shotgun (WGS) entry which is preliminary data.</text>
</comment>
<name>A0ACC1CJG0_9NEOP</name>
<sequence>MNMVVCLLLIISIIGYVVTNGSCYEESRKNSAVGTFQHSIHSEIWEQDEMSCIAATKDMLNSVLNKTLWATWIWDSMQYPTGVFYGSRFQMGNYDQCLNPPWLKSHPNLATQYCVVEVQTAGNPRKMLKDYDPYDNVSSYLHTASKHGRHFNKMFLSLCVSKKCQHKTVEKLSRHWLRGTHFSHPKSKDYKLEYCTDNRISDFTFGVKAFFGVTATLLVIAVLSTIYQAVNKKNHSATVNKIAGCFDMQHNWNSLFSVHEEDIRVLDGIRTITAFIVVLIHINLGTIVVDTANSLDADAIALDSSSGYIFLHIDLAVDTFFVLSSLLFTKNLLSMKENVMLLNSIKRYIRLIGVFAMTVFYTTAVSTYFTSGPYKILVGEKEQRLCENTWWKQLLMMDVDTTDMCCLHLFFIPCDYQLSLLATVLLVILIRNRKLGHVAFGIAFLLTLFIPGFITYSHSLVVLPFASTYHIINYRENEILNMKYMKSYTRAGAYLVGMAMGYAIYQYNPAKYRNRISKKWSVIGIVVAITLMLSSLAAGKITMDRAYDPIEAGIISAIDRPVWAIAVCIIIGVCEYGNSFSVGTKESTLNVDLKAYLLAIELMNGLNLKVLTDPERNNERQ</sequence>
<gene>
    <name evidence="1" type="ORF">K1T71_012436</name>
</gene>
<organism evidence="1 2">
    <name type="scientific">Dendrolimus kikuchii</name>
    <dbReference type="NCBI Taxonomy" id="765133"/>
    <lineage>
        <taxon>Eukaryota</taxon>
        <taxon>Metazoa</taxon>
        <taxon>Ecdysozoa</taxon>
        <taxon>Arthropoda</taxon>
        <taxon>Hexapoda</taxon>
        <taxon>Insecta</taxon>
        <taxon>Pterygota</taxon>
        <taxon>Neoptera</taxon>
        <taxon>Endopterygota</taxon>
        <taxon>Lepidoptera</taxon>
        <taxon>Glossata</taxon>
        <taxon>Ditrysia</taxon>
        <taxon>Bombycoidea</taxon>
        <taxon>Lasiocampidae</taxon>
        <taxon>Dendrolimus</taxon>
    </lineage>
</organism>
<keyword evidence="2" id="KW-1185">Reference proteome</keyword>
<dbReference type="Proteomes" id="UP000824533">
    <property type="component" value="Linkage Group LG23"/>
</dbReference>
<protein>
    <submittedName>
        <fullName evidence="1">Uncharacterized protein</fullName>
    </submittedName>
</protein>
<reference evidence="1 2" key="1">
    <citation type="journal article" date="2021" name="Front. Genet.">
        <title>Chromosome-Level Genome Assembly Reveals Significant Gene Expansion in the Toll and IMD Signaling Pathways of Dendrolimus kikuchii.</title>
        <authorList>
            <person name="Zhou J."/>
            <person name="Wu P."/>
            <person name="Xiong Z."/>
            <person name="Liu N."/>
            <person name="Zhao N."/>
            <person name="Ji M."/>
            <person name="Qiu Y."/>
            <person name="Yang B."/>
        </authorList>
    </citation>
    <scope>NUCLEOTIDE SEQUENCE [LARGE SCALE GENOMIC DNA]</scope>
    <source>
        <strain evidence="1">Ann1</strain>
    </source>
</reference>
<proteinExistence type="predicted"/>
<dbReference type="EMBL" id="CM034409">
    <property type="protein sequence ID" value="KAJ0171673.1"/>
    <property type="molecule type" value="Genomic_DNA"/>
</dbReference>
<evidence type="ECO:0000313" key="1">
    <source>
        <dbReference type="EMBL" id="KAJ0171673.1"/>
    </source>
</evidence>
<accession>A0ACC1CJG0</accession>
<evidence type="ECO:0000313" key="2">
    <source>
        <dbReference type="Proteomes" id="UP000824533"/>
    </source>
</evidence>